<dbReference type="CDD" id="cd00657">
    <property type="entry name" value="Ferritin_like"/>
    <property type="match status" value="1"/>
</dbReference>
<sequence length="150" mass="16901">MQLTQKETDLLKDLKGQEKLCVDKYTKHSSAASDSQLKQLFSQIAQTEQTHLDSITKIESGTVPQISGSVSSQPSFKATYGMSEDSGKKSDCYLCSDVLAGEKHVSQLYDTCIFEFKDENIRNVLNHIQKEEQGHGKMIYDYMQINGMYS</sequence>
<reference evidence="2" key="1">
    <citation type="submission" date="2019-08" db="EMBL/GenBank/DDBJ databases">
        <authorList>
            <person name="Kucharzyk K."/>
            <person name="Murdoch R.W."/>
            <person name="Higgins S."/>
            <person name="Loffler F."/>
        </authorList>
    </citation>
    <scope>NUCLEOTIDE SEQUENCE</scope>
</reference>
<protein>
    <recommendedName>
        <fullName evidence="3">Spore coat protein</fullName>
    </recommendedName>
</protein>
<dbReference type="EMBL" id="VSSQ01014098">
    <property type="protein sequence ID" value="MPM52940.1"/>
    <property type="molecule type" value="Genomic_DNA"/>
</dbReference>
<organism evidence="2">
    <name type="scientific">bioreactor metagenome</name>
    <dbReference type="NCBI Taxonomy" id="1076179"/>
    <lineage>
        <taxon>unclassified sequences</taxon>
        <taxon>metagenomes</taxon>
        <taxon>ecological metagenomes</taxon>
    </lineage>
</organism>
<feature type="compositionally biased region" description="Polar residues" evidence="1">
    <location>
        <begin position="64"/>
        <end position="76"/>
    </location>
</feature>
<dbReference type="InterPro" id="IPR009078">
    <property type="entry name" value="Ferritin-like_SF"/>
</dbReference>
<comment type="caution">
    <text evidence="2">The sequence shown here is derived from an EMBL/GenBank/DDBJ whole genome shotgun (WGS) entry which is preliminary data.</text>
</comment>
<dbReference type="InterPro" id="IPR012851">
    <property type="entry name" value="Spore_coat_CotF-like"/>
</dbReference>
<gene>
    <name evidence="2" type="ORF">SDC9_99704</name>
</gene>
<dbReference type="Pfam" id="PF07875">
    <property type="entry name" value="Coat_F"/>
    <property type="match status" value="1"/>
</dbReference>
<dbReference type="AlphaFoldDB" id="A0A645AIC8"/>
<evidence type="ECO:0000313" key="2">
    <source>
        <dbReference type="EMBL" id="MPM52940.1"/>
    </source>
</evidence>
<proteinExistence type="predicted"/>
<evidence type="ECO:0000256" key="1">
    <source>
        <dbReference type="SAM" id="MobiDB-lite"/>
    </source>
</evidence>
<dbReference type="SUPFAM" id="SSF47240">
    <property type="entry name" value="Ferritin-like"/>
    <property type="match status" value="1"/>
</dbReference>
<accession>A0A645AIC8</accession>
<dbReference type="Gene3D" id="1.20.1260.10">
    <property type="match status" value="1"/>
</dbReference>
<dbReference type="InterPro" id="IPR012347">
    <property type="entry name" value="Ferritin-like"/>
</dbReference>
<name>A0A645AIC8_9ZZZZ</name>
<evidence type="ECO:0008006" key="3">
    <source>
        <dbReference type="Google" id="ProtNLM"/>
    </source>
</evidence>
<feature type="region of interest" description="Disordered" evidence="1">
    <location>
        <begin position="64"/>
        <end position="87"/>
    </location>
</feature>